<gene>
    <name evidence="1" type="ORF">AN403_4220</name>
</gene>
<dbReference type="OrthoDB" id="6900871at2"/>
<dbReference type="PATRIC" id="fig|294.162.peg.1880"/>
<comment type="caution">
    <text evidence="1">The sequence shown here is derived from an EMBL/GenBank/DDBJ whole genome shotgun (WGS) entry which is preliminary data.</text>
</comment>
<dbReference type="AlphaFoldDB" id="A0A0N8NXJ9"/>
<dbReference type="RefSeq" id="WP_057397117.1">
    <property type="nucleotide sequence ID" value="NZ_LJXB01000068.1"/>
</dbReference>
<proteinExistence type="predicted"/>
<dbReference type="Proteomes" id="UP000050349">
    <property type="component" value="Unassembled WGS sequence"/>
</dbReference>
<organism evidence="1 2">
    <name type="scientific">Pseudomonas fluorescens</name>
    <dbReference type="NCBI Taxonomy" id="294"/>
    <lineage>
        <taxon>Bacteria</taxon>
        <taxon>Pseudomonadati</taxon>
        <taxon>Pseudomonadota</taxon>
        <taxon>Gammaproteobacteria</taxon>
        <taxon>Pseudomonadales</taxon>
        <taxon>Pseudomonadaceae</taxon>
        <taxon>Pseudomonas</taxon>
    </lineage>
</organism>
<evidence type="ECO:0000313" key="1">
    <source>
        <dbReference type="EMBL" id="KPU60409.1"/>
    </source>
</evidence>
<sequence>MELRTAFAGVLRALRLVRRAKYADVSDATHRRKVSALENAQTSITVEQFDELAQSLGLDPIAMLALSIAQRQGEQPLTVIGRALTDVAAFEAEGGMKVLSDQFDADGNLIKRGRGKPLNADNERAVLALKAEGATQQQAAAQLGLALTSVREYWKRPRS</sequence>
<reference evidence="1 2" key="1">
    <citation type="submission" date="2015-09" db="EMBL/GenBank/DDBJ databases">
        <authorList>
            <consortium name="Swine Surveillance"/>
        </authorList>
    </citation>
    <scope>NUCLEOTIDE SEQUENCE [LARGE SCALE GENOMIC DNA]</scope>
    <source>
        <strain evidence="1 2">S613</strain>
    </source>
</reference>
<name>A0A0N8NXJ9_PSEFL</name>
<dbReference type="EMBL" id="LJXB01000068">
    <property type="protein sequence ID" value="KPU60409.1"/>
    <property type="molecule type" value="Genomic_DNA"/>
</dbReference>
<protein>
    <submittedName>
        <fullName evidence="1">Transcriptional regulator, Cro/CI family</fullName>
    </submittedName>
</protein>
<accession>A0A0N8NXJ9</accession>
<evidence type="ECO:0000313" key="2">
    <source>
        <dbReference type="Proteomes" id="UP000050349"/>
    </source>
</evidence>